<comment type="cofactor">
    <cofactor evidence="3">
        <name>Mg(2+)</name>
        <dbReference type="ChEBI" id="CHEBI:18420"/>
    </cofactor>
</comment>
<accession>A0A1I6ISZ3</accession>
<evidence type="ECO:0000259" key="6">
    <source>
        <dbReference type="Pfam" id="PF04127"/>
    </source>
</evidence>
<dbReference type="InterPro" id="IPR036551">
    <property type="entry name" value="Flavin_trans-like"/>
</dbReference>
<comment type="cofactor">
    <cofactor evidence="3">
        <name>FMN</name>
        <dbReference type="ChEBI" id="CHEBI:58210"/>
    </cofactor>
    <text evidence="3">Binds 1 FMN per subunit.</text>
</comment>
<evidence type="ECO:0000256" key="4">
    <source>
        <dbReference type="RuleBase" id="RU364078"/>
    </source>
</evidence>
<feature type="domain" description="Flavoprotein" evidence="5">
    <location>
        <begin position="5"/>
        <end position="177"/>
    </location>
</feature>
<keyword evidence="3" id="KW-0460">Magnesium</keyword>
<feature type="binding site" evidence="3">
    <location>
        <position position="288"/>
    </location>
    <ligand>
        <name>CTP</name>
        <dbReference type="ChEBI" id="CHEBI:37563"/>
    </ligand>
</feature>
<feature type="domain" description="DNA/pantothenate metabolism flavoprotein C-terminal" evidence="6">
    <location>
        <begin position="185"/>
        <end position="396"/>
    </location>
</feature>
<evidence type="ECO:0000256" key="3">
    <source>
        <dbReference type="HAMAP-Rule" id="MF_02225"/>
    </source>
</evidence>
<comment type="pathway">
    <text evidence="3 4">Cofactor biosynthesis; coenzyme A biosynthesis; CoA from (R)-pantothenate: step 3/5.</text>
</comment>
<reference evidence="7 8" key="1">
    <citation type="submission" date="2016-10" db="EMBL/GenBank/DDBJ databases">
        <authorList>
            <person name="de Groot N.N."/>
        </authorList>
    </citation>
    <scope>NUCLEOTIDE SEQUENCE [LARGE SCALE GENOMIC DNA]</scope>
    <source>
        <strain evidence="7 8">F</strain>
    </source>
</reference>
<dbReference type="UniPathway" id="UPA00241">
    <property type="reaction ID" value="UER00353"/>
</dbReference>
<sequence>MLKGKNILLGVTGGIAAYKAADICSRLVRLHANVDVIMTEHALNFITPNTFEALCHNRVVTDTFDRNHPYEVEHIALADKADCVIIAPATANIIGKLANGIADDMLSTTLLACRCPRLIAPAMNTHMWQNPIVKDNVAKLVHYGFTMISPESGHLACGYEGSGKLASPETIVDWIVNSCAHEKDMTGLNVLVSAGPTCEDLDPVRYITNRSSGKMGYSIASAAACRGADVTLVSGPTELSAPAGVSVVPIRSAEDMFREITGRQNESDIIIKAAAVADYRPASVSDNKIKKKDDGSDLSLSLERTRDILQYLGEHKKEGQFLCGFSMETENMLENSRKKLEKKHLDLIAANNVKVSGAGFQGDTNVLTLISGKSETELPLMSKWDAANRLLDEILKLR</sequence>
<dbReference type="SUPFAM" id="SSF102645">
    <property type="entry name" value="CoaB-like"/>
    <property type="match status" value="1"/>
</dbReference>
<dbReference type="Gene3D" id="3.40.50.10300">
    <property type="entry name" value="CoaB-like"/>
    <property type="match status" value="1"/>
</dbReference>
<dbReference type="HAMAP" id="MF_02225">
    <property type="entry name" value="CoaBC"/>
    <property type="match status" value="1"/>
</dbReference>
<comment type="catalytic activity">
    <reaction evidence="3 4">
        <text>N-[(R)-4-phosphopantothenoyl]-L-cysteine + H(+) = (R)-4'-phosphopantetheine + CO2</text>
        <dbReference type="Rhea" id="RHEA:16793"/>
        <dbReference type="ChEBI" id="CHEBI:15378"/>
        <dbReference type="ChEBI" id="CHEBI:16526"/>
        <dbReference type="ChEBI" id="CHEBI:59458"/>
        <dbReference type="ChEBI" id="CHEBI:61723"/>
        <dbReference type="EC" id="4.1.1.36"/>
    </reaction>
</comment>
<proteinExistence type="inferred from homology"/>
<name>A0A1I6ISZ3_9FIRM</name>
<dbReference type="EC" id="6.3.2.5" evidence="3"/>
<evidence type="ECO:0000256" key="2">
    <source>
        <dbReference type="ARBA" id="ARBA00023239"/>
    </source>
</evidence>
<comment type="similarity">
    <text evidence="3 4">In the C-terminal section; belongs to the PPC synthetase family.</text>
</comment>
<dbReference type="SUPFAM" id="SSF52507">
    <property type="entry name" value="Homo-oligomeric flavin-containing Cys decarboxylases, HFCD"/>
    <property type="match status" value="1"/>
</dbReference>
<evidence type="ECO:0000256" key="1">
    <source>
        <dbReference type="ARBA" id="ARBA00022793"/>
    </source>
</evidence>
<gene>
    <name evidence="3" type="primary">coaBC</name>
    <name evidence="7" type="ORF">SAMN02910262_00779</name>
</gene>
<comment type="caution">
    <text evidence="3">Lacks conserved residue(s) required for the propagation of feature annotation.</text>
</comment>
<dbReference type="GO" id="GO:0004633">
    <property type="term" value="F:phosphopantothenoylcysteine decarboxylase activity"/>
    <property type="evidence" value="ECO:0007669"/>
    <property type="project" value="UniProtKB-UniRule"/>
</dbReference>
<dbReference type="InterPro" id="IPR007085">
    <property type="entry name" value="DNA/pantothenate-metab_flavo_C"/>
</dbReference>
<organism evidence="7 8">
    <name type="scientific">[Clostridium] aminophilum</name>
    <dbReference type="NCBI Taxonomy" id="1526"/>
    <lineage>
        <taxon>Bacteria</taxon>
        <taxon>Bacillati</taxon>
        <taxon>Bacillota</taxon>
        <taxon>Clostridia</taxon>
        <taxon>Lachnospirales</taxon>
        <taxon>Lachnospiraceae</taxon>
    </lineage>
</organism>
<dbReference type="PANTHER" id="PTHR14359">
    <property type="entry name" value="HOMO-OLIGOMERIC FLAVIN CONTAINING CYS DECARBOXYLASE FAMILY"/>
    <property type="match status" value="1"/>
</dbReference>
<dbReference type="EMBL" id="FOZC01000003">
    <property type="protein sequence ID" value="SFR69848.1"/>
    <property type="molecule type" value="Genomic_DNA"/>
</dbReference>
<dbReference type="GO" id="GO:0071513">
    <property type="term" value="C:phosphopantothenoylcysteine decarboxylase complex"/>
    <property type="evidence" value="ECO:0007669"/>
    <property type="project" value="TreeGrafter"/>
</dbReference>
<dbReference type="Gene3D" id="3.40.50.1950">
    <property type="entry name" value="Flavin prenyltransferase-like"/>
    <property type="match status" value="1"/>
</dbReference>
<keyword evidence="3 4" id="KW-0288">FMN</keyword>
<keyword evidence="3" id="KW-0511">Multifunctional enzyme</keyword>
<dbReference type="NCBIfam" id="TIGR00521">
    <property type="entry name" value="coaBC_dfp"/>
    <property type="match status" value="1"/>
</dbReference>
<dbReference type="GO" id="GO:0015937">
    <property type="term" value="P:coenzyme A biosynthetic process"/>
    <property type="evidence" value="ECO:0007669"/>
    <property type="project" value="UniProtKB-UniRule"/>
</dbReference>
<evidence type="ECO:0000259" key="5">
    <source>
        <dbReference type="Pfam" id="PF02441"/>
    </source>
</evidence>
<comment type="function">
    <text evidence="4">Catalyzes two steps in the biosynthesis of coenzyme A. In the first step cysteine is conjugated to 4'-phosphopantothenate to form 4-phosphopantothenoylcysteine, in the latter compound is decarboxylated to form 4'-phosphopantotheine.</text>
</comment>
<feature type="binding site" evidence="3">
    <location>
        <position position="343"/>
    </location>
    <ligand>
        <name>CTP</name>
        <dbReference type="ChEBI" id="CHEBI:37563"/>
    </ligand>
</feature>
<comment type="function">
    <text evidence="3">Catalyzes two sequential steps in the biosynthesis of coenzyme A. In the first step cysteine is conjugated to 4'-phosphopantothenate to form 4-phosphopantothenoylcysteine. In the second step the latter compound is decarboxylated to form 4'-phosphopantotheine.</text>
</comment>
<dbReference type="Pfam" id="PF04127">
    <property type="entry name" value="DFP"/>
    <property type="match status" value="1"/>
</dbReference>
<feature type="binding site" evidence="3">
    <location>
        <position position="325"/>
    </location>
    <ligand>
        <name>CTP</name>
        <dbReference type="ChEBI" id="CHEBI:37563"/>
    </ligand>
</feature>
<dbReference type="InterPro" id="IPR005252">
    <property type="entry name" value="CoaBC"/>
</dbReference>
<dbReference type="InterPro" id="IPR003382">
    <property type="entry name" value="Flavoprotein"/>
</dbReference>
<keyword evidence="2 3" id="KW-0456">Lyase</keyword>
<dbReference type="Pfam" id="PF02441">
    <property type="entry name" value="Flavoprotein"/>
    <property type="match status" value="1"/>
</dbReference>
<dbReference type="PANTHER" id="PTHR14359:SF6">
    <property type="entry name" value="PHOSPHOPANTOTHENOYLCYSTEINE DECARBOXYLASE"/>
    <property type="match status" value="1"/>
</dbReference>
<comment type="similarity">
    <text evidence="3 4">In the N-terminal section; belongs to the HFCD (homo-oligomeric flavin containing Cys decarboxylase) superfamily.</text>
</comment>
<feature type="binding site" evidence="3">
    <location>
        <position position="339"/>
    </location>
    <ligand>
        <name>CTP</name>
        <dbReference type="ChEBI" id="CHEBI:37563"/>
    </ligand>
</feature>
<keyword evidence="1 3" id="KW-0210">Decarboxylase</keyword>
<evidence type="ECO:0000313" key="7">
    <source>
        <dbReference type="EMBL" id="SFR69848.1"/>
    </source>
</evidence>
<evidence type="ECO:0000313" key="8">
    <source>
        <dbReference type="Proteomes" id="UP000214760"/>
    </source>
</evidence>
<feature type="active site" description="Proton donor" evidence="3">
    <location>
        <position position="157"/>
    </location>
</feature>
<comment type="pathway">
    <text evidence="3 4">Cofactor biosynthesis; coenzyme A biosynthesis; CoA from (R)-pantothenate: step 2/5.</text>
</comment>
<keyword evidence="3 4" id="KW-0285">Flavoprotein</keyword>
<feature type="binding site" evidence="3">
    <location>
        <position position="278"/>
    </location>
    <ligand>
        <name>CTP</name>
        <dbReference type="ChEBI" id="CHEBI:37563"/>
    </ligand>
</feature>
<dbReference type="InterPro" id="IPR035929">
    <property type="entry name" value="CoaB-like_sf"/>
</dbReference>
<comment type="catalytic activity">
    <reaction evidence="3 4">
        <text>(R)-4'-phosphopantothenate + L-cysteine + CTP = N-[(R)-4-phosphopantothenoyl]-L-cysteine + CMP + diphosphate + H(+)</text>
        <dbReference type="Rhea" id="RHEA:19397"/>
        <dbReference type="ChEBI" id="CHEBI:10986"/>
        <dbReference type="ChEBI" id="CHEBI:15378"/>
        <dbReference type="ChEBI" id="CHEBI:33019"/>
        <dbReference type="ChEBI" id="CHEBI:35235"/>
        <dbReference type="ChEBI" id="CHEBI:37563"/>
        <dbReference type="ChEBI" id="CHEBI:59458"/>
        <dbReference type="ChEBI" id="CHEBI:60377"/>
        <dbReference type="EC" id="6.3.2.5"/>
    </reaction>
</comment>
<keyword evidence="3 4" id="KW-0436">Ligase</keyword>
<dbReference type="RefSeq" id="WP_031471750.1">
    <property type="nucleotide sequence ID" value="NZ_FOZC01000003.1"/>
</dbReference>
<protein>
    <recommendedName>
        <fullName evidence="3">Coenzyme A biosynthesis bifunctional protein CoaBC</fullName>
    </recommendedName>
    <alternativeName>
        <fullName evidence="3">DNA/pantothenate metabolism flavoprotein</fullName>
    </alternativeName>
    <alternativeName>
        <fullName evidence="3">Phosphopantothenoylcysteine synthetase/decarboxylase</fullName>
        <shortName evidence="3">PPCS-PPCDC</shortName>
    </alternativeName>
    <domain>
        <recommendedName>
            <fullName evidence="3">Phosphopantothenoylcysteine decarboxylase</fullName>
            <shortName evidence="3">PPC decarboxylase</shortName>
            <shortName evidence="3">PPC-DC</shortName>
            <ecNumber evidence="3">4.1.1.36</ecNumber>
        </recommendedName>
        <alternativeName>
            <fullName evidence="3">CoaC</fullName>
        </alternativeName>
    </domain>
    <domain>
        <recommendedName>
            <fullName evidence="3">Phosphopantothenate--cysteine ligase</fullName>
            <ecNumber evidence="3">6.3.2.5</ecNumber>
        </recommendedName>
        <alternativeName>
            <fullName evidence="3">CoaB</fullName>
        </alternativeName>
        <alternativeName>
            <fullName evidence="3">Phosphopantothenoylcysteine synthetase</fullName>
            <shortName evidence="3">PPC synthetase</shortName>
            <shortName evidence="3">PPC-S</shortName>
        </alternativeName>
    </domain>
</protein>
<dbReference type="AlphaFoldDB" id="A0A1I6ISZ3"/>
<dbReference type="EC" id="4.1.1.36" evidence="3"/>
<dbReference type="GO" id="GO:0046872">
    <property type="term" value="F:metal ion binding"/>
    <property type="evidence" value="ECO:0007669"/>
    <property type="project" value="UniProtKB-KW"/>
</dbReference>
<dbReference type="Proteomes" id="UP000214760">
    <property type="component" value="Unassembled WGS sequence"/>
</dbReference>
<dbReference type="GO" id="GO:0004632">
    <property type="term" value="F:phosphopantothenate--cysteine ligase activity"/>
    <property type="evidence" value="ECO:0007669"/>
    <property type="project" value="UniProtKB-UniRule"/>
</dbReference>
<keyword evidence="3" id="KW-0479">Metal-binding</keyword>
<dbReference type="GO" id="GO:0010181">
    <property type="term" value="F:FMN binding"/>
    <property type="evidence" value="ECO:0007669"/>
    <property type="project" value="UniProtKB-UniRule"/>
</dbReference>
<dbReference type="GO" id="GO:0015941">
    <property type="term" value="P:pantothenate catabolic process"/>
    <property type="evidence" value="ECO:0007669"/>
    <property type="project" value="InterPro"/>
</dbReference>
<feature type="region of interest" description="Phosphopantothenoylcysteine decarboxylase" evidence="3">
    <location>
        <begin position="1"/>
        <end position="189"/>
    </location>
</feature>
<feature type="region of interest" description="Phosphopantothenate--cysteine ligase" evidence="3">
    <location>
        <begin position="190"/>
        <end position="398"/>
    </location>
</feature>